<dbReference type="HOGENOM" id="CLU_1523050_0_0_7"/>
<dbReference type="Pfam" id="PF07963">
    <property type="entry name" value="N_methyl"/>
    <property type="match status" value="1"/>
</dbReference>
<evidence type="ECO:0000256" key="1">
    <source>
        <dbReference type="SAM" id="Phobius"/>
    </source>
</evidence>
<evidence type="ECO:0000313" key="2">
    <source>
        <dbReference type="EMBL" id="AJF08110.1"/>
    </source>
</evidence>
<dbReference type="Gene3D" id="3.30.700.10">
    <property type="entry name" value="Glycoprotein, Type 4 Pilin"/>
    <property type="match status" value="1"/>
</dbReference>
<keyword evidence="1" id="KW-0812">Transmembrane</keyword>
<dbReference type="RefSeq" id="WP_040202737.1">
    <property type="nucleotide sequence ID" value="NZ_CP010312.1"/>
</dbReference>
<dbReference type="PROSITE" id="PS00409">
    <property type="entry name" value="PROKAR_NTER_METHYL"/>
    <property type="match status" value="1"/>
</dbReference>
<reference evidence="2 3" key="1">
    <citation type="journal article" date="2015" name="Genome Announc.">
        <title>Genomes of Geoalkalibacter ferrihydriticus Z-0531T and Geoalkalibacter subterraneus Red1T, Two Haloalkaliphilic Metal-Reducing Deltaproteobacteria.</title>
        <authorList>
            <person name="Badalamenti J.P."/>
            <person name="Krajmalnik-Brown R."/>
            <person name="Torres C.I."/>
            <person name="Bond D.R."/>
        </authorList>
    </citation>
    <scope>NUCLEOTIDE SEQUENCE [LARGE SCALE GENOMIC DNA]</scope>
    <source>
        <strain evidence="2 3">Red1</strain>
        <plasmid evidence="3">Plasmid pGSUB1</plasmid>
    </source>
</reference>
<dbReference type="InterPro" id="IPR012902">
    <property type="entry name" value="N_methyl_site"/>
</dbReference>
<dbReference type="KEGG" id="gsb:GSUB_16495"/>
<keyword evidence="2" id="KW-0614">Plasmid</keyword>
<dbReference type="AlphaFoldDB" id="A0A0B5FVA1"/>
<gene>
    <name evidence="2" type="ORF">GSUB_16495</name>
</gene>
<feature type="transmembrane region" description="Helical" evidence="1">
    <location>
        <begin position="12"/>
        <end position="38"/>
    </location>
</feature>
<name>A0A0B5FVA1_9BACT</name>
<sequence>MLKFKKSEKGFTLIEMVIAAVLVLMAGAVVTPMLLGYVDDQKVASLNETLINTRAAFEAFYTDNLGVLAEPVDGDYFPDLVDAGFMSRVPQTEGVEYEINLDDSTTNSGTAFFVKGTFAPNDAQVIDRLTRLDERIDGDSGESAGILQWDATTGYFAYLLYGTGVDLNTSAWHSNI</sequence>
<keyword evidence="1" id="KW-1133">Transmembrane helix</keyword>
<evidence type="ECO:0008006" key="4">
    <source>
        <dbReference type="Google" id="ProtNLM"/>
    </source>
</evidence>
<keyword evidence="1" id="KW-0472">Membrane</keyword>
<organism evidence="2 3">
    <name type="scientific">Geoalkalibacter subterraneus</name>
    <dbReference type="NCBI Taxonomy" id="483547"/>
    <lineage>
        <taxon>Bacteria</taxon>
        <taxon>Pseudomonadati</taxon>
        <taxon>Thermodesulfobacteriota</taxon>
        <taxon>Desulfuromonadia</taxon>
        <taxon>Desulfuromonadales</taxon>
        <taxon>Geoalkalibacteraceae</taxon>
        <taxon>Geoalkalibacter</taxon>
    </lineage>
</organism>
<dbReference type="EMBL" id="CP010312">
    <property type="protein sequence ID" value="AJF08110.1"/>
    <property type="molecule type" value="Genomic_DNA"/>
</dbReference>
<dbReference type="Proteomes" id="UP000035036">
    <property type="component" value="Plasmid pGSUB1"/>
</dbReference>
<dbReference type="SUPFAM" id="SSF54523">
    <property type="entry name" value="Pili subunits"/>
    <property type="match status" value="1"/>
</dbReference>
<protein>
    <recommendedName>
        <fullName evidence="4">Prepilin-type N-terminal cleavage/methylation domain-containing protein</fullName>
    </recommendedName>
</protein>
<dbReference type="NCBIfam" id="TIGR02532">
    <property type="entry name" value="IV_pilin_GFxxxE"/>
    <property type="match status" value="1"/>
</dbReference>
<geneLocation type="plasmid" evidence="2 3">
    <name>pGSUB1</name>
</geneLocation>
<proteinExistence type="predicted"/>
<dbReference type="InterPro" id="IPR045584">
    <property type="entry name" value="Pilin-like"/>
</dbReference>
<accession>A0A0B5FVA1</accession>
<keyword evidence="3" id="KW-1185">Reference proteome</keyword>
<evidence type="ECO:0000313" key="3">
    <source>
        <dbReference type="Proteomes" id="UP000035036"/>
    </source>
</evidence>